<evidence type="ECO:0000313" key="18">
    <source>
        <dbReference type="Proteomes" id="UP001415857"/>
    </source>
</evidence>
<name>A0AAP0RT12_LIQFO</name>
<dbReference type="EC" id="1.13.11.-" evidence="14"/>
<dbReference type="InterPro" id="IPR036226">
    <property type="entry name" value="LipOase_C_sf"/>
</dbReference>
<dbReference type="GO" id="GO:0016702">
    <property type="term" value="F:oxidoreductase activity, acting on single donors with incorporation of molecular oxygen, incorporation of two atoms of oxygen"/>
    <property type="evidence" value="ECO:0007669"/>
    <property type="project" value="InterPro"/>
</dbReference>
<evidence type="ECO:0000256" key="8">
    <source>
        <dbReference type="ARBA" id="ARBA00023002"/>
    </source>
</evidence>
<evidence type="ECO:0000256" key="12">
    <source>
        <dbReference type="PROSITE-ProRule" id="PRU00152"/>
    </source>
</evidence>
<dbReference type="Gene3D" id="4.10.375.10">
    <property type="entry name" value="Lipoxygenase-1, Domain 2"/>
    <property type="match status" value="1"/>
</dbReference>
<dbReference type="PRINTS" id="PR00087">
    <property type="entry name" value="LIPOXYGENASE"/>
</dbReference>
<dbReference type="InterPro" id="IPR013819">
    <property type="entry name" value="LipOase_C"/>
</dbReference>
<dbReference type="Pfam" id="PF01477">
    <property type="entry name" value="PLAT"/>
    <property type="match status" value="1"/>
</dbReference>
<reference evidence="17 18" key="1">
    <citation type="journal article" date="2024" name="Plant J.">
        <title>Genome sequences and population genomics reveal climatic adaptation and genomic divergence between two closely related sweetgum species.</title>
        <authorList>
            <person name="Xu W.Q."/>
            <person name="Ren C.Q."/>
            <person name="Zhang X.Y."/>
            <person name="Comes H.P."/>
            <person name="Liu X.H."/>
            <person name="Li Y.G."/>
            <person name="Kettle C.J."/>
            <person name="Jalonen R."/>
            <person name="Gaisberger H."/>
            <person name="Ma Y.Z."/>
            <person name="Qiu Y.X."/>
        </authorList>
    </citation>
    <scope>NUCLEOTIDE SEQUENCE [LARGE SCALE GENOMIC DNA]</scope>
    <source>
        <strain evidence="17">Hangzhou</strain>
    </source>
</reference>
<evidence type="ECO:0000259" key="16">
    <source>
        <dbReference type="PROSITE" id="PS51393"/>
    </source>
</evidence>
<evidence type="ECO:0000256" key="11">
    <source>
        <dbReference type="ARBA" id="ARBA00023160"/>
    </source>
</evidence>
<dbReference type="Gene3D" id="2.60.60.20">
    <property type="entry name" value="PLAT/LH2 domain"/>
    <property type="match status" value="1"/>
</dbReference>
<dbReference type="InterPro" id="IPR042057">
    <property type="entry name" value="Lipoxy_PLAT/LH2"/>
</dbReference>
<dbReference type="PRINTS" id="PR00468">
    <property type="entry name" value="PLTLPOXGNASE"/>
</dbReference>
<evidence type="ECO:0000313" key="17">
    <source>
        <dbReference type="EMBL" id="KAK9281360.1"/>
    </source>
</evidence>
<sequence>MAALAKEIMGSSLLERSSFIASSNITFNQSLNHLKKNQFWVSPGLVPIEKRRVHLRKVATTPVAAVSEDLVKAVPEKAVKFKVRAVVTVRNKNKEDFKETIVKHLDAFTEKIGRNVVLELISTEIDPKTKGPKRSNEAALKDWSKKSNVKAERVNYTAEFVVNSNFGMPGAITVTNKHQKEFFIESITIEGFACGPVHFPCNSWVQSKKDHPGKRIFFCNKPYLPSETPEGLKALREKELKNLRGDGTGVRKLSDRIYDFDVYNDLGNPDKGIEFVRPKLGGEKIPYPRRCRTGRLPTDTDMHAESRVEKPEPMYVPRDEQFEESKQDTFAAGRLKAVLHNLIPSLIASISANNHDFKGFSDIDSLYDEGLLLKLGLHDELLKKLPLPKALSKFQEYSSHGLLKYDTPKILSKDKFAWLRDDEFARQAVAGINPVNIETLKAFPPVSNLDPEIYGPQESALKEEHILGSSQWHVCPTGNNNSQWSQAYLIFQLTNFIALDRQTSFVELFGKNFQALEENKLFMLDFHDAYLPFLDRINALDGRKAYATRTIFFLSPLGTLKPIAIELSLPPAGPSSRSKRVVTPPIDATTNWIWQLAKAHVCSNDAGVHQLVNHWLRTHACMEPFILAAHRQLSAMHPIFKLLDPHMRYTLEINALARQALLNGEGVIESCFTPGRYCMEISAAAYKNWRFDLEGLPADLIRRGIAVPDATQPHGLKLLIEDYPYATDGLLIWSAIENWVRTYVNRYYPNSGVVCNDRELQAWYSESINVGHADVSNASWWPTLVSPDDLVSILTTIIWLASAQHAALNFGQYPYGGYVPNRPPLMRRLIPEENDPEYTNFVADPQRYFLSALPSLLQATKFMAVVDTLSTHSPDEEYLGERQQPSIWSGDAEIIEAFYGFSAEIGRIEKEIEKRNNDPSLRNRCGAGVLPYELLAPSSEPGVTCRGVPNSVSI</sequence>
<dbReference type="InterPro" id="IPR000907">
    <property type="entry name" value="LipOase"/>
</dbReference>
<comment type="pathway">
    <text evidence="14">Lipid metabolism; oxylipin biosynthesis.</text>
</comment>
<dbReference type="Gene3D" id="4.10.372.10">
    <property type="entry name" value="Lipoxygenase-1, Domain 3"/>
    <property type="match status" value="1"/>
</dbReference>
<evidence type="ECO:0000256" key="13">
    <source>
        <dbReference type="RuleBase" id="RU003974"/>
    </source>
</evidence>
<evidence type="ECO:0000259" key="15">
    <source>
        <dbReference type="PROSITE" id="PS50095"/>
    </source>
</evidence>
<evidence type="ECO:0000256" key="3">
    <source>
        <dbReference type="ARBA" id="ARBA00022516"/>
    </source>
</evidence>
<dbReference type="InterPro" id="IPR027433">
    <property type="entry name" value="Lipoxygenase_dom_3"/>
</dbReference>
<dbReference type="PANTHER" id="PTHR11771">
    <property type="entry name" value="LIPOXYGENASE"/>
    <property type="match status" value="1"/>
</dbReference>
<protein>
    <recommendedName>
        <fullName evidence="14">Lipoxygenase</fullName>
        <ecNumber evidence="14">1.13.11.-</ecNumber>
    </recommendedName>
</protein>
<comment type="caution">
    <text evidence="12">Lacks conserved residue(s) required for the propagation of feature annotation.</text>
</comment>
<comment type="function">
    <text evidence="14">Plant lipoxygenase may be involved in a number of diverse aspects of plant physiology including growth and development, pest resistance, and senescence or responses to wounding.</text>
</comment>
<dbReference type="GO" id="GO:0046872">
    <property type="term" value="F:metal ion binding"/>
    <property type="evidence" value="ECO:0007669"/>
    <property type="project" value="UniProtKB-UniRule"/>
</dbReference>
<feature type="domain" description="Lipoxygenase" evidence="16">
    <location>
        <begin position="222"/>
        <end position="954"/>
    </location>
</feature>
<dbReference type="GO" id="GO:0006633">
    <property type="term" value="P:fatty acid biosynthetic process"/>
    <property type="evidence" value="ECO:0007669"/>
    <property type="project" value="UniProtKB-KW"/>
</dbReference>
<evidence type="ECO:0000256" key="5">
    <source>
        <dbReference type="ARBA" id="ARBA00022767"/>
    </source>
</evidence>
<dbReference type="CDD" id="cd01751">
    <property type="entry name" value="PLAT_LH2"/>
    <property type="match status" value="1"/>
</dbReference>
<comment type="cofactor">
    <cofactor evidence="1 13">
        <name>Fe cation</name>
        <dbReference type="ChEBI" id="CHEBI:24875"/>
    </cofactor>
</comment>
<comment type="caution">
    <text evidence="17">The sequence shown here is derived from an EMBL/GenBank/DDBJ whole genome shotgun (WGS) entry which is preliminary data.</text>
</comment>
<dbReference type="Pfam" id="PF00305">
    <property type="entry name" value="Lipoxygenase"/>
    <property type="match status" value="2"/>
</dbReference>
<dbReference type="SUPFAM" id="SSF48484">
    <property type="entry name" value="Lipoxigenase"/>
    <property type="match status" value="2"/>
</dbReference>
<dbReference type="InterPro" id="IPR001246">
    <property type="entry name" value="LipOase_plant"/>
</dbReference>
<accession>A0AAP0RT12</accession>
<dbReference type="InterPro" id="IPR036392">
    <property type="entry name" value="PLAT/LH2_dom_sf"/>
</dbReference>
<keyword evidence="3 14" id="KW-0444">Lipid biosynthesis</keyword>
<keyword evidence="10" id="KW-0443">Lipid metabolism</keyword>
<dbReference type="PROSITE" id="PS00081">
    <property type="entry name" value="LIPOXYGENASE_2"/>
    <property type="match status" value="1"/>
</dbReference>
<dbReference type="Gene3D" id="1.20.245.10">
    <property type="entry name" value="Lipoxygenase-1, Domain 5"/>
    <property type="match status" value="1"/>
</dbReference>
<feature type="domain" description="PLAT" evidence="15">
    <location>
        <begin position="97"/>
        <end position="219"/>
    </location>
</feature>
<keyword evidence="11 14" id="KW-0275">Fatty acid biosynthesis</keyword>
<dbReference type="PROSITE" id="PS50095">
    <property type="entry name" value="PLAT"/>
    <property type="match status" value="1"/>
</dbReference>
<dbReference type="EMBL" id="JBBPBK010000007">
    <property type="protein sequence ID" value="KAK9281360.1"/>
    <property type="molecule type" value="Genomic_DNA"/>
</dbReference>
<comment type="similarity">
    <text evidence="2 13">Belongs to the lipoxygenase family.</text>
</comment>
<dbReference type="Gene3D" id="3.10.450.60">
    <property type="match status" value="1"/>
</dbReference>
<dbReference type="SUPFAM" id="SSF49723">
    <property type="entry name" value="Lipase/lipooxygenase domain (PLAT/LH2 domain)"/>
    <property type="match status" value="1"/>
</dbReference>
<keyword evidence="18" id="KW-1185">Reference proteome</keyword>
<gene>
    <name evidence="17" type="ORF">L1049_004260</name>
</gene>
<dbReference type="FunFam" id="4.10.372.10:FF:000001">
    <property type="entry name" value="Lipoxygenase"/>
    <property type="match status" value="1"/>
</dbReference>
<dbReference type="AlphaFoldDB" id="A0AAP0RT12"/>
<keyword evidence="8 13" id="KW-0560">Oxidoreductase</keyword>
<dbReference type="PROSITE" id="PS51393">
    <property type="entry name" value="LIPOXYGENASE_3"/>
    <property type="match status" value="1"/>
</dbReference>
<dbReference type="PROSITE" id="PS00711">
    <property type="entry name" value="LIPOXYGENASE_1"/>
    <property type="match status" value="1"/>
</dbReference>
<dbReference type="FunFam" id="2.60.60.20:FF:000018">
    <property type="entry name" value="Lipoxygenase"/>
    <property type="match status" value="1"/>
</dbReference>
<keyword evidence="6" id="KW-0276">Fatty acid metabolism</keyword>
<evidence type="ECO:0000256" key="1">
    <source>
        <dbReference type="ARBA" id="ARBA00001962"/>
    </source>
</evidence>
<dbReference type="GO" id="GO:0034440">
    <property type="term" value="P:lipid oxidation"/>
    <property type="evidence" value="ECO:0007669"/>
    <property type="project" value="InterPro"/>
</dbReference>
<keyword evidence="7 13" id="KW-0223">Dioxygenase</keyword>
<evidence type="ECO:0000256" key="10">
    <source>
        <dbReference type="ARBA" id="ARBA00023098"/>
    </source>
</evidence>
<dbReference type="FunFam" id="4.10.375.10:FF:000001">
    <property type="entry name" value="Lipoxygenase"/>
    <property type="match status" value="1"/>
</dbReference>
<keyword evidence="4 13" id="KW-0479">Metal-binding</keyword>
<keyword evidence="5 14" id="KW-0925">Oxylipin biosynthesis</keyword>
<evidence type="ECO:0000256" key="6">
    <source>
        <dbReference type="ARBA" id="ARBA00022832"/>
    </source>
</evidence>
<keyword evidence="9 13" id="KW-0408">Iron</keyword>
<dbReference type="InterPro" id="IPR001024">
    <property type="entry name" value="PLAT/LH2_dom"/>
</dbReference>
<proteinExistence type="inferred from homology"/>
<dbReference type="GO" id="GO:0031408">
    <property type="term" value="P:oxylipin biosynthetic process"/>
    <property type="evidence" value="ECO:0007669"/>
    <property type="project" value="UniProtKB-UniRule"/>
</dbReference>
<evidence type="ECO:0000256" key="4">
    <source>
        <dbReference type="ARBA" id="ARBA00022723"/>
    </source>
</evidence>
<evidence type="ECO:0000256" key="2">
    <source>
        <dbReference type="ARBA" id="ARBA00009419"/>
    </source>
</evidence>
<dbReference type="SMART" id="SM00308">
    <property type="entry name" value="LH2"/>
    <property type="match status" value="1"/>
</dbReference>
<organism evidence="17 18">
    <name type="scientific">Liquidambar formosana</name>
    <name type="common">Formosan gum</name>
    <dbReference type="NCBI Taxonomy" id="63359"/>
    <lineage>
        <taxon>Eukaryota</taxon>
        <taxon>Viridiplantae</taxon>
        <taxon>Streptophyta</taxon>
        <taxon>Embryophyta</taxon>
        <taxon>Tracheophyta</taxon>
        <taxon>Spermatophyta</taxon>
        <taxon>Magnoliopsida</taxon>
        <taxon>eudicotyledons</taxon>
        <taxon>Gunneridae</taxon>
        <taxon>Pentapetalae</taxon>
        <taxon>Saxifragales</taxon>
        <taxon>Altingiaceae</taxon>
        <taxon>Liquidambar</taxon>
    </lineage>
</organism>
<evidence type="ECO:0000256" key="7">
    <source>
        <dbReference type="ARBA" id="ARBA00022964"/>
    </source>
</evidence>
<dbReference type="FunFam" id="1.20.245.10:FF:000002">
    <property type="entry name" value="Lipoxygenase"/>
    <property type="match status" value="1"/>
</dbReference>
<dbReference type="InterPro" id="IPR020834">
    <property type="entry name" value="LipOase_CS"/>
</dbReference>
<evidence type="ECO:0000256" key="14">
    <source>
        <dbReference type="RuleBase" id="RU003975"/>
    </source>
</evidence>
<dbReference type="Proteomes" id="UP001415857">
    <property type="component" value="Unassembled WGS sequence"/>
</dbReference>
<evidence type="ECO:0000256" key="9">
    <source>
        <dbReference type="ARBA" id="ARBA00023004"/>
    </source>
</evidence>
<dbReference type="InterPro" id="IPR020833">
    <property type="entry name" value="LipOase_Fe_BS"/>
</dbReference>